<feature type="binding site" evidence="15">
    <location>
        <position position="1109"/>
    </location>
    <ligand>
        <name>Mg(2+)</name>
        <dbReference type="ChEBI" id="CHEBI:18420"/>
    </ligand>
</feature>
<protein>
    <recommendedName>
        <fullName evidence="15">RecBCD enzyme subunit RecB</fullName>
        <ecNumber evidence="15">3.1.11.5</ecNumber>
        <ecNumber evidence="15">5.6.2.4</ecNumber>
    </recommendedName>
    <alternativeName>
        <fullName evidence="15">DNA 3'-5' helicase subunit RecB</fullName>
    </alternativeName>
    <alternativeName>
        <fullName evidence="15">Exonuclease V subunit RecB</fullName>
        <shortName evidence="15">ExoV subunit RecB</shortName>
    </alternativeName>
    <alternativeName>
        <fullName evidence="15">Helicase/nuclease RecBCD subunit RecB</fullName>
    </alternativeName>
</protein>
<proteinExistence type="inferred from homology"/>
<dbReference type="Pfam" id="PF00580">
    <property type="entry name" value="UvrD-helicase"/>
    <property type="match status" value="1"/>
</dbReference>
<dbReference type="PROSITE" id="PS51217">
    <property type="entry name" value="UVRD_HELICASE_CTER"/>
    <property type="match status" value="1"/>
</dbReference>
<dbReference type="InterPro" id="IPR027417">
    <property type="entry name" value="P-loop_NTPase"/>
</dbReference>
<dbReference type="GO" id="GO:0009338">
    <property type="term" value="C:exodeoxyribonuclease V complex"/>
    <property type="evidence" value="ECO:0007669"/>
    <property type="project" value="TreeGrafter"/>
</dbReference>
<dbReference type="InterPro" id="IPR004586">
    <property type="entry name" value="RecB"/>
</dbReference>
<evidence type="ECO:0000256" key="8">
    <source>
        <dbReference type="ARBA" id="ARBA00022840"/>
    </source>
</evidence>
<evidence type="ECO:0000259" key="18">
    <source>
        <dbReference type="PROSITE" id="PS51217"/>
    </source>
</evidence>
<dbReference type="InterPro" id="IPR011335">
    <property type="entry name" value="Restrct_endonuc-II-like"/>
</dbReference>
<keyword evidence="10 15" id="KW-0238">DNA-binding</keyword>
<evidence type="ECO:0000256" key="3">
    <source>
        <dbReference type="ARBA" id="ARBA00022741"/>
    </source>
</evidence>
<dbReference type="Gene3D" id="3.90.320.10">
    <property type="match status" value="1"/>
</dbReference>
<dbReference type="SUPFAM" id="SSF52980">
    <property type="entry name" value="Restriction endonuclease-like"/>
    <property type="match status" value="1"/>
</dbReference>
<dbReference type="GO" id="GO:0016887">
    <property type="term" value="F:ATP hydrolysis activity"/>
    <property type="evidence" value="ECO:0007669"/>
    <property type="project" value="RHEA"/>
</dbReference>
<dbReference type="InterPro" id="IPR000212">
    <property type="entry name" value="DNA_helicase_UvrD/REP"/>
</dbReference>
<comment type="catalytic activity">
    <reaction evidence="14 15">
        <text>ATP + H2O = ADP + phosphate + H(+)</text>
        <dbReference type="Rhea" id="RHEA:13065"/>
        <dbReference type="ChEBI" id="CHEBI:15377"/>
        <dbReference type="ChEBI" id="CHEBI:15378"/>
        <dbReference type="ChEBI" id="CHEBI:30616"/>
        <dbReference type="ChEBI" id="CHEBI:43474"/>
        <dbReference type="ChEBI" id="CHEBI:456216"/>
        <dbReference type="EC" id="5.6.2.4"/>
    </reaction>
</comment>
<dbReference type="GO" id="GO:0008854">
    <property type="term" value="F:exodeoxyribonuclease V activity"/>
    <property type="evidence" value="ECO:0007669"/>
    <property type="project" value="UniProtKB-EC"/>
</dbReference>
<comment type="catalytic activity">
    <reaction evidence="13 15">
        <text>Couples ATP hydrolysis with the unwinding of duplex DNA by translocating in the 3'-5' direction.</text>
        <dbReference type="EC" id="5.6.2.4"/>
    </reaction>
</comment>
<dbReference type="SUPFAM" id="SSF52540">
    <property type="entry name" value="P-loop containing nucleoside triphosphate hydrolases"/>
    <property type="match status" value="1"/>
</dbReference>
<organism evidence="19 20">
    <name type="scientific">Actinobacillus lignieresii</name>
    <dbReference type="NCBI Taxonomy" id="720"/>
    <lineage>
        <taxon>Bacteria</taxon>
        <taxon>Pseudomonadati</taxon>
        <taxon>Pseudomonadota</taxon>
        <taxon>Gammaproteobacteria</taxon>
        <taxon>Pasteurellales</taxon>
        <taxon>Pasteurellaceae</taxon>
        <taxon>Actinobacillus</taxon>
    </lineage>
</organism>
<keyword evidence="1 15" id="KW-0540">Nuclease</keyword>
<feature type="domain" description="UvrD-like helicase C-terminal" evidence="18">
    <location>
        <begin position="465"/>
        <end position="755"/>
    </location>
</feature>
<dbReference type="Gene3D" id="1.10.3170.10">
    <property type="entry name" value="Recbcd, chain B, domain 2"/>
    <property type="match status" value="1"/>
</dbReference>
<dbReference type="GO" id="GO:0000287">
    <property type="term" value="F:magnesium ion binding"/>
    <property type="evidence" value="ECO:0007669"/>
    <property type="project" value="UniProtKB-UniRule"/>
</dbReference>
<dbReference type="PANTHER" id="PTHR11070">
    <property type="entry name" value="UVRD / RECB / PCRA DNA HELICASE FAMILY MEMBER"/>
    <property type="match status" value="1"/>
</dbReference>
<keyword evidence="9 15" id="KW-0460">Magnesium</keyword>
<dbReference type="InterPro" id="IPR038726">
    <property type="entry name" value="PDDEXK_AddAB-type"/>
</dbReference>
<comment type="domain">
    <text evidence="15">The C-terminal domain has nuclease activity and interacts with RecD. It interacts with RecA, facilitating its loading onto ssDNA.</text>
</comment>
<evidence type="ECO:0000256" key="4">
    <source>
        <dbReference type="ARBA" id="ARBA00022763"/>
    </source>
</evidence>
<keyword evidence="2 15" id="KW-0479">Metal-binding</keyword>
<evidence type="ECO:0000256" key="7">
    <source>
        <dbReference type="ARBA" id="ARBA00022839"/>
    </source>
</evidence>
<evidence type="ECO:0000256" key="11">
    <source>
        <dbReference type="ARBA" id="ARBA00023204"/>
    </source>
</evidence>
<evidence type="ECO:0000256" key="13">
    <source>
        <dbReference type="ARBA" id="ARBA00034617"/>
    </source>
</evidence>
<dbReference type="NCBIfam" id="TIGR00609">
    <property type="entry name" value="recB"/>
    <property type="match status" value="1"/>
</dbReference>
<evidence type="ECO:0000256" key="1">
    <source>
        <dbReference type="ARBA" id="ARBA00022722"/>
    </source>
</evidence>
<comment type="function">
    <text evidence="15">A helicase/nuclease that prepares dsDNA breaks (DSB) for recombinational DNA repair. Binds to DSBs and unwinds DNA via a highly rapid and processive ATP-dependent bidirectional helicase activity. Unwinds dsDNA until it encounters a Chi (crossover hotspot instigator) sequence from the 3' direction. Cuts ssDNA a few nucleotides 3' to the Chi site. The properties and activities of the enzyme are changed at Chi. The Chi-altered holoenzyme produces a long 3'-ssDNA overhang and facilitates RecA-binding to the ssDNA for homologous DNA recombination and repair. Holoenzyme degrades any linearized DNA that is unable to undergo homologous recombination. In the holoenzyme this subunit contributes ATPase, 3'-5' helicase, exonuclease activity and loads RecA onto ssDNA.</text>
</comment>
<keyword evidence="6 15" id="KW-0347">Helicase</keyword>
<evidence type="ECO:0000256" key="16">
    <source>
        <dbReference type="PROSITE-ProRule" id="PRU00560"/>
    </source>
</evidence>
<dbReference type="EC" id="5.6.2.4" evidence="15"/>
<dbReference type="HAMAP" id="MF_01485">
    <property type="entry name" value="RecB"/>
    <property type="match status" value="1"/>
</dbReference>
<accession>A0A380TW43</accession>
<evidence type="ECO:0000256" key="9">
    <source>
        <dbReference type="ARBA" id="ARBA00022842"/>
    </source>
</evidence>
<evidence type="ECO:0000256" key="5">
    <source>
        <dbReference type="ARBA" id="ARBA00022801"/>
    </source>
</evidence>
<dbReference type="EMBL" id="UFRN01000002">
    <property type="protein sequence ID" value="SUT92908.1"/>
    <property type="molecule type" value="Genomic_DNA"/>
</dbReference>
<dbReference type="GO" id="GO:0005829">
    <property type="term" value="C:cytosol"/>
    <property type="evidence" value="ECO:0007669"/>
    <property type="project" value="TreeGrafter"/>
</dbReference>
<feature type="binding site" evidence="15">
    <location>
        <position position="985"/>
    </location>
    <ligand>
        <name>Mg(2+)</name>
        <dbReference type="ChEBI" id="CHEBI:18420"/>
    </ligand>
</feature>
<feature type="binding site" evidence="15">
    <location>
        <position position="1096"/>
    </location>
    <ligand>
        <name>Mg(2+)</name>
        <dbReference type="ChEBI" id="CHEBI:18420"/>
    </ligand>
</feature>
<comment type="similarity">
    <text evidence="15">Belongs to the helicase family. UvrD subfamily.</text>
</comment>
<dbReference type="EC" id="3.1.11.5" evidence="15"/>
<keyword evidence="5 15" id="KW-0378">Hydrolase</keyword>
<evidence type="ECO:0000256" key="14">
    <source>
        <dbReference type="ARBA" id="ARBA00048988"/>
    </source>
</evidence>
<dbReference type="GO" id="GO:0005524">
    <property type="term" value="F:ATP binding"/>
    <property type="evidence" value="ECO:0007669"/>
    <property type="project" value="UniProtKB-UniRule"/>
</dbReference>
<comment type="miscellaneous">
    <text evidence="15">In the RecBCD complex, RecB has a slow 3'-5' helicase, an exonuclease activity and loads RecA onto ssDNA, RecD has a fast 5'-3' helicase activity, while RecC stimulates the ATPase and processivity of the RecB helicase and contributes to recognition of the Chi site.</text>
</comment>
<name>A0A380TW43_ACTLI</name>
<keyword evidence="7 15" id="KW-0269">Exonuclease</keyword>
<evidence type="ECO:0000256" key="2">
    <source>
        <dbReference type="ARBA" id="ARBA00022723"/>
    </source>
</evidence>
<keyword evidence="4 15" id="KW-0227">DNA damage</keyword>
<feature type="binding site" evidence="16">
    <location>
        <begin position="19"/>
        <end position="26"/>
    </location>
    <ligand>
        <name>ATP</name>
        <dbReference type="ChEBI" id="CHEBI:30616"/>
    </ligand>
</feature>
<dbReference type="PROSITE" id="PS51198">
    <property type="entry name" value="UVRD_HELICASE_ATP_BIND"/>
    <property type="match status" value="1"/>
</dbReference>
<dbReference type="PANTHER" id="PTHR11070:SF23">
    <property type="entry name" value="RECBCD ENZYME SUBUNIT RECB"/>
    <property type="match status" value="1"/>
</dbReference>
<keyword evidence="11 15" id="KW-0234">DNA repair</keyword>
<dbReference type="Proteomes" id="UP000254253">
    <property type="component" value="Unassembled WGS sequence"/>
</dbReference>
<comment type="catalytic activity">
    <reaction evidence="15">
        <text>Exonucleolytic cleavage (in the presence of ATP) in either 5'- to 3'- or 3'- to 5'-direction to yield 5'-phosphooligonucleotides.</text>
        <dbReference type="EC" id="3.1.11.5"/>
    </reaction>
</comment>
<dbReference type="InterPro" id="IPR011604">
    <property type="entry name" value="PDDEXK-like_dom_sf"/>
</dbReference>
<dbReference type="Gene3D" id="1.10.486.10">
    <property type="entry name" value="PCRA, domain 4"/>
    <property type="match status" value="1"/>
</dbReference>
<comment type="domain">
    <text evidence="15">The N-terminal DNA-binding domain is a ssDNA-dependent ATPase and has ATP-dependent 3'-5' helicase function. This domain interacts with RecC.</text>
</comment>
<dbReference type="Pfam" id="PF12705">
    <property type="entry name" value="PDDEXK_1"/>
    <property type="match status" value="1"/>
</dbReference>
<feature type="region of interest" description="Nuclease activity, interacts with RecD and RecA" evidence="15">
    <location>
        <begin position="909"/>
        <end position="1202"/>
    </location>
</feature>
<dbReference type="GO" id="GO:0043138">
    <property type="term" value="F:3'-5' DNA helicase activity"/>
    <property type="evidence" value="ECO:0007669"/>
    <property type="project" value="UniProtKB-UniRule"/>
</dbReference>
<gene>
    <name evidence="15 19" type="primary">recB</name>
    <name evidence="19" type="ORF">NCTC4191_00989</name>
</gene>
<dbReference type="AlphaFoldDB" id="A0A380TW43"/>
<keyword evidence="20" id="KW-1185">Reference proteome</keyword>
<dbReference type="Gene3D" id="3.40.50.300">
    <property type="entry name" value="P-loop containing nucleotide triphosphate hydrolases"/>
    <property type="match status" value="2"/>
</dbReference>
<dbReference type="GO" id="GO:0000724">
    <property type="term" value="P:double-strand break repair via homologous recombination"/>
    <property type="evidence" value="ECO:0007669"/>
    <property type="project" value="UniProtKB-UniRule"/>
</dbReference>
<feature type="active site" description="For nuclease activity" evidence="15">
    <location>
        <position position="1109"/>
    </location>
</feature>
<feature type="region of interest" description="DNA-binding and helicase activity, interacts with RecC" evidence="15">
    <location>
        <begin position="1"/>
        <end position="879"/>
    </location>
</feature>
<evidence type="ECO:0000256" key="12">
    <source>
        <dbReference type="ARBA" id="ARBA00023235"/>
    </source>
</evidence>
<keyword evidence="8 15" id="KW-0067">ATP-binding</keyword>
<reference evidence="19 20" key="1">
    <citation type="submission" date="2018-06" db="EMBL/GenBank/DDBJ databases">
        <authorList>
            <consortium name="Pathogen Informatics"/>
            <person name="Doyle S."/>
        </authorList>
    </citation>
    <scope>NUCLEOTIDE SEQUENCE [LARGE SCALE GENOMIC DNA]</scope>
    <source>
        <strain evidence="19 20">NCTC4191</strain>
    </source>
</reference>
<evidence type="ECO:0000313" key="19">
    <source>
        <dbReference type="EMBL" id="SUT92908.1"/>
    </source>
</evidence>
<dbReference type="GO" id="GO:0003677">
    <property type="term" value="F:DNA binding"/>
    <property type="evidence" value="ECO:0007669"/>
    <property type="project" value="UniProtKB-UniRule"/>
</dbReference>
<feature type="domain" description="UvrD-like helicase ATP-binding" evidence="17">
    <location>
        <begin position="1"/>
        <end position="464"/>
    </location>
</feature>
<dbReference type="RefSeq" id="WP_115590443.1">
    <property type="nucleotide sequence ID" value="NZ_UFRN01000002.1"/>
</dbReference>
<evidence type="ECO:0000259" key="17">
    <source>
        <dbReference type="PROSITE" id="PS51198"/>
    </source>
</evidence>
<keyword evidence="12 15" id="KW-0413">Isomerase</keyword>
<sequence>MKTLSPIELPLNCTALIEASAGTGKTFTMANLYLRLLLGVGCASLTVEQILVVTFTKAATEELRDRIRRNIKACRRFLQEYDAEKSYDANDFFFQLHQQIESVEEAILRLRIAEREIDLASIFTIHSFCQKMLFQFAFDSGMRFDNDLQPDESDLLRRLSEEVWREMFYPMGLTETAAVAEYLGTPYNAFEAIRAFVPAELPPLSDEQHWLNGELAVHLAALQHFLADAKRHWSAHGEEISRLIESELAKKYKTGEKKALNRRSYQTRYLEKWRASVDEWAASSLSYLPEEQFERFCQEFLNEKAEEGAEPLVHPHFAKNQQILTAYQQQFANKQKPLLLYQFLLAVRTKLADYKATHSEKSFNDMLTLLNQALNAERGAELAAQIRAQFPFAMIDEFQDTDKEQYEIFHKIFMQETHTNHGFIMIGDPKQSIYKFRGADIFTYLTASQQAQQKRTLAKNWRSLPPIVSVTNRLFEFPEAAENSPFLYQGIQFHSVEAKASEAELIGADYVNCYLQAKFDEKLAAKQCAYQIQQQLKQMEAGEFGLKFTNTTEEINAFQAKDIAILVRSHSQATLIKSALAELGIRSVFLSEKESVYQSETAKELLWVLYACLNPYHQRHLLSALGTTLWGLSATEIHQLKNSELQWDEQVGRFITYQQIWQQQGILPMLHKLFMQEGIIERLRANPRDSDRRLTDLLHLTELLQNAMPSLENESALVRWYERQLAKTDSTEEHILRLESEEELIKIVTIHGAKGLQYPIVWLPFIGKKNQGAKASNLAIYRDEQGQAHWYFGKPSEQVQALMDREELAEDLRLLYVAVTRAESQLNLILPQRFEDGWNAVHYLLSNGEIGLDKSYKAEISTSEYLQQKRIDFQAVELDEKIANDEWRPTPFVSETLSACHFTGQIQQTGLVTSFSALHQQHEWAMQHHTEYSMPKAFESAGQDYDQQQVLTLETDNLFALDNEETNAYSPYQFPHSTKVGNILHSFFEHSDFQQAVDFEQILTICEQLDLDENWHEPLQQWFEKVLATPFSETEFALKDVPMTKRLNEWQFYLRLKNSDGLRRLNQLLKQYSVVSAKLPELNLPQLEGYIRGFVDCIVQMHGKFYLIDYKSNFLGYLAQDYSRQNLEKTIGQYRYDLQYLLYTLALHRYLRVRLGGQYEYERDFGGVAYLFLRGMNGTPNSGVFFEKPCKQLIEGMDELFG</sequence>
<dbReference type="InterPro" id="IPR014016">
    <property type="entry name" value="UvrD-like_ATP-bd"/>
</dbReference>
<evidence type="ECO:0000256" key="6">
    <source>
        <dbReference type="ARBA" id="ARBA00022806"/>
    </source>
</evidence>
<evidence type="ECO:0000256" key="15">
    <source>
        <dbReference type="HAMAP-Rule" id="MF_01485"/>
    </source>
</evidence>
<keyword evidence="3 15" id="KW-0547">Nucleotide-binding</keyword>
<comment type="cofactor">
    <cofactor evidence="15">
        <name>Mg(2+)</name>
        <dbReference type="ChEBI" id="CHEBI:18420"/>
    </cofactor>
    <text evidence="15">Binds 1 Mg(2+) ion per subunit.</text>
</comment>
<evidence type="ECO:0000313" key="20">
    <source>
        <dbReference type="Proteomes" id="UP000254253"/>
    </source>
</evidence>
<evidence type="ECO:0000256" key="10">
    <source>
        <dbReference type="ARBA" id="ARBA00023125"/>
    </source>
</evidence>
<comment type="subunit">
    <text evidence="15">Heterotrimer of RecB, RecC and RecD. All subunits contribute to DNA-binding. Interacts with RecA.</text>
</comment>
<dbReference type="CDD" id="cd22352">
    <property type="entry name" value="RecB_C-like"/>
    <property type="match status" value="1"/>
</dbReference>
<dbReference type="InterPro" id="IPR014017">
    <property type="entry name" value="DNA_helicase_UvrD-like_C"/>
</dbReference>
<dbReference type="Pfam" id="PF13361">
    <property type="entry name" value="UvrD_C"/>
    <property type="match status" value="1"/>
</dbReference>